<comment type="pathway">
    <text evidence="2 12">Amino-acid biosynthesis; L-lysine biosynthesis via DAP pathway; (S)-tetrahydrodipicolinate from L-aspartate: step 3/4.</text>
</comment>
<dbReference type="HAMAP" id="MF_00418">
    <property type="entry name" value="DapA"/>
    <property type="match status" value="1"/>
</dbReference>
<dbReference type="InterPro" id="IPR020625">
    <property type="entry name" value="Schiff_base-form_aldolases_AS"/>
</dbReference>
<keyword evidence="15" id="KW-1185">Reference proteome</keyword>
<comment type="subcellular location">
    <subcellularLocation>
        <location evidence="12">Cytoplasm</location>
    </subcellularLocation>
</comment>
<evidence type="ECO:0000256" key="3">
    <source>
        <dbReference type="ARBA" id="ARBA00007592"/>
    </source>
</evidence>
<keyword evidence="8 12" id="KW-0457">Lysine biosynthesis</keyword>
<feature type="binding site" evidence="12">
    <location>
        <position position="206"/>
    </location>
    <ligand>
        <name>pyruvate</name>
        <dbReference type="ChEBI" id="CHEBI:15361"/>
    </ligand>
</feature>
<evidence type="ECO:0000256" key="4">
    <source>
        <dbReference type="ARBA" id="ARBA00012086"/>
    </source>
</evidence>
<dbReference type="PROSITE" id="PS00666">
    <property type="entry name" value="DHDPS_2"/>
    <property type="match status" value="1"/>
</dbReference>
<dbReference type="Proteomes" id="UP001227831">
    <property type="component" value="Unassembled WGS sequence"/>
</dbReference>
<evidence type="ECO:0000256" key="7">
    <source>
        <dbReference type="ARBA" id="ARBA00022915"/>
    </source>
</evidence>
<evidence type="ECO:0000313" key="14">
    <source>
        <dbReference type="EMBL" id="MDQ7937572.1"/>
    </source>
</evidence>
<dbReference type="PANTHER" id="PTHR12128">
    <property type="entry name" value="DIHYDRODIPICOLINATE SYNTHASE"/>
    <property type="match status" value="1"/>
</dbReference>
<feature type="site" description="Part of a proton relay during catalysis" evidence="12">
    <location>
        <position position="47"/>
    </location>
</feature>
<dbReference type="EC" id="4.3.3.7" evidence="4 12"/>
<keyword evidence="10 12" id="KW-0704">Schiff base</keyword>
<protein>
    <recommendedName>
        <fullName evidence="4 12">4-hydroxy-tetrahydrodipicolinate synthase</fullName>
        <shortName evidence="12">HTPA synthase</shortName>
        <ecNumber evidence="4 12">4.3.3.7</ecNumber>
    </recommendedName>
</protein>
<evidence type="ECO:0000256" key="10">
    <source>
        <dbReference type="ARBA" id="ARBA00023270"/>
    </source>
</evidence>
<comment type="similarity">
    <text evidence="3 12 13">Belongs to the DapA family.</text>
</comment>
<proteinExistence type="inferred from homology"/>
<keyword evidence="5 12" id="KW-0963">Cytoplasm</keyword>
<dbReference type="RefSeq" id="WP_308703312.1">
    <property type="nucleotide sequence ID" value="NZ_AP027463.1"/>
</dbReference>
<dbReference type="SMART" id="SM01130">
    <property type="entry name" value="DHDPS"/>
    <property type="match status" value="1"/>
</dbReference>
<feature type="site" description="Part of a proton relay during catalysis" evidence="12">
    <location>
        <position position="111"/>
    </location>
</feature>
<evidence type="ECO:0000256" key="6">
    <source>
        <dbReference type="ARBA" id="ARBA00022605"/>
    </source>
</evidence>
<dbReference type="PROSITE" id="PS00665">
    <property type="entry name" value="DHDPS_1"/>
    <property type="match status" value="1"/>
</dbReference>
<organism evidence="14 15">
    <name type="scientific">Lactiplantibacillus brownii</name>
    <dbReference type="NCBI Taxonomy" id="3069269"/>
    <lineage>
        <taxon>Bacteria</taxon>
        <taxon>Bacillati</taxon>
        <taxon>Bacillota</taxon>
        <taxon>Bacilli</taxon>
        <taxon>Lactobacillales</taxon>
        <taxon>Lactobacillaceae</taxon>
        <taxon>Lactiplantibacillus</taxon>
    </lineage>
</organism>
<feature type="active site" description="Schiff-base intermediate with substrate" evidence="12">
    <location>
        <position position="165"/>
    </location>
</feature>
<dbReference type="PRINTS" id="PR00146">
    <property type="entry name" value="DHPICSNTHASE"/>
</dbReference>
<evidence type="ECO:0000256" key="12">
    <source>
        <dbReference type="HAMAP-Rule" id="MF_00418"/>
    </source>
</evidence>
<feature type="active site" description="Proton donor/acceptor" evidence="12">
    <location>
        <position position="137"/>
    </location>
</feature>
<comment type="caution">
    <text evidence="12">Was originally thought to be a dihydrodipicolinate synthase (DHDPS), catalyzing the condensation of (S)-aspartate-beta-semialdehyde [(S)-ASA] and pyruvate to dihydrodipicolinate (DHDP). However, it was shown in E.coli that the product of the enzymatic reaction is not dihydrodipicolinate but in fact (4S)-4-hydroxy-2,3,4,5-tetrahydro-(2S)-dipicolinic acid (HTPA), and that the consecutive dehydration reaction leading to DHDP is not spontaneous but catalyzed by DapB.</text>
</comment>
<evidence type="ECO:0000256" key="5">
    <source>
        <dbReference type="ARBA" id="ARBA00022490"/>
    </source>
</evidence>
<feature type="binding site" evidence="12">
    <location>
        <position position="48"/>
    </location>
    <ligand>
        <name>pyruvate</name>
        <dbReference type="ChEBI" id="CHEBI:15361"/>
    </ligand>
</feature>
<evidence type="ECO:0000256" key="11">
    <source>
        <dbReference type="ARBA" id="ARBA00047836"/>
    </source>
</evidence>
<comment type="catalytic activity">
    <reaction evidence="11 12">
        <text>L-aspartate 4-semialdehyde + pyruvate = (2S,4S)-4-hydroxy-2,3,4,5-tetrahydrodipicolinate + H2O + H(+)</text>
        <dbReference type="Rhea" id="RHEA:34171"/>
        <dbReference type="ChEBI" id="CHEBI:15361"/>
        <dbReference type="ChEBI" id="CHEBI:15377"/>
        <dbReference type="ChEBI" id="CHEBI:15378"/>
        <dbReference type="ChEBI" id="CHEBI:67139"/>
        <dbReference type="ChEBI" id="CHEBI:537519"/>
        <dbReference type="EC" id="4.3.3.7"/>
    </reaction>
</comment>
<dbReference type="Pfam" id="PF00701">
    <property type="entry name" value="DHDPS"/>
    <property type="match status" value="1"/>
</dbReference>
<dbReference type="InterPro" id="IPR013785">
    <property type="entry name" value="Aldolase_TIM"/>
</dbReference>
<evidence type="ECO:0000256" key="8">
    <source>
        <dbReference type="ARBA" id="ARBA00023154"/>
    </source>
</evidence>
<keyword evidence="6 12" id="KW-0028">Amino-acid biosynthesis</keyword>
<evidence type="ECO:0000256" key="2">
    <source>
        <dbReference type="ARBA" id="ARBA00005120"/>
    </source>
</evidence>
<dbReference type="InterPro" id="IPR020624">
    <property type="entry name" value="Schiff_base-form_aldolases_CS"/>
</dbReference>
<dbReference type="NCBIfam" id="TIGR00674">
    <property type="entry name" value="dapA"/>
    <property type="match status" value="1"/>
</dbReference>
<dbReference type="EMBL" id="JAVCWF010000001">
    <property type="protein sequence ID" value="MDQ7937572.1"/>
    <property type="molecule type" value="Genomic_DNA"/>
</dbReference>
<gene>
    <name evidence="12 14" type="primary">dapA</name>
    <name evidence="14" type="ORF">RA086_08005</name>
</gene>
<dbReference type="InterPro" id="IPR002220">
    <property type="entry name" value="DapA-like"/>
</dbReference>
<keyword evidence="7 12" id="KW-0220">Diaminopimelate biosynthesis</keyword>
<evidence type="ECO:0000256" key="1">
    <source>
        <dbReference type="ARBA" id="ARBA00003294"/>
    </source>
</evidence>
<dbReference type="GO" id="GO:0008840">
    <property type="term" value="F:4-hydroxy-tetrahydrodipicolinate synthase activity"/>
    <property type="evidence" value="ECO:0007669"/>
    <property type="project" value="UniProtKB-EC"/>
</dbReference>
<evidence type="ECO:0000256" key="9">
    <source>
        <dbReference type="ARBA" id="ARBA00023239"/>
    </source>
</evidence>
<accession>A0ABU1A9H6</accession>
<dbReference type="PANTHER" id="PTHR12128:SF66">
    <property type="entry name" value="4-HYDROXY-2-OXOGLUTARATE ALDOLASE, MITOCHONDRIAL"/>
    <property type="match status" value="1"/>
</dbReference>
<dbReference type="Gene3D" id="3.20.20.70">
    <property type="entry name" value="Aldolase class I"/>
    <property type="match status" value="1"/>
</dbReference>
<comment type="function">
    <text evidence="1 12">Catalyzes the condensation of (S)-aspartate-beta-semialdehyde [(S)-ASA] and pyruvate to 4-hydroxy-tetrahydrodipicolinate (HTPA).</text>
</comment>
<evidence type="ECO:0000256" key="13">
    <source>
        <dbReference type="PIRNR" id="PIRNR001365"/>
    </source>
</evidence>
<dbReference type="InterPro" id="IPR005263">
    <property type="entry name" value="DapA"/>
</dbReference>
<comment type="subunit">
    <text evidence="12">Homotetramer; dimer of dimers.</text>
</comment>
<reference evidence="14 15" key="1">
    <citation type="journal article" date="2023" name="Int. J. Syst. Evol. Microbiol.">
        <title>Lactiplantibacillus brownii sp. nov., a novel psychrotolerant species isolated from sauerkraut.</title>
        <authorList>
            <person name="Heng Y.C."/>
            <person name="Silvaraju S."/>
            <person name="Lee J.K.Y."/>
            <person name="Kittelmann S."/>
        </authorList>
    </citation>
    <scope>NUCLEOTIDE SEQUENCE [LARGE SCALE GENOMIC DNA]</scope>
    <source>
        <strain evidence="14 15">WILCCON 0030</strain>
    </source>
</reference>
<dbReference type="CDD" id="cd00950">
    <property type="entry name" value="DHDPS"/>
    <property type="match status" value="1"/>
</dbReference>
<dbReference type="PIRSF" id="PIRSF001365">
    <property type="entry name" value="DHDPS"/>
    <property type="match status" value="1"/>
</dbReference>
<comment type="caution">
    <text evidence="14">The sequence shown here is derived from an EMBL/GenBank/DDBJ whole genome shotgun (WGS) entry which is preliminary data.</text>
</comment>
<name>A0ABU1A9H6_9LACO</name>
<evidence type="ECO:0000313" key="15">
    <source>
        <dbReference type="Proteomes" id="UP001227831"/>
    </source>
</evidence>
<sequence length="291" mass="30646">MNFQNVDLMTAMVTPFNDQQQVDDERLASLIEHLLAHGTQGLLVGGTTGEAPTLTEAEKLALLTKAAAIVNGRVPIIAGTGSNSTAATIAFTQKVSQIKGIDAALVVVPYYNKPDQAGMIAHFTAVAAQGGLPVIIYNIPGRVIVKMTVPTVLELAQNPNIIGIKQCTSMEEYGAIVENAPADFLVYTGEDSQSLAAKEIGGAGVISVASHIYGDEMTAMFQAVAKGEIAKAAKYQRDLTPKMAALFSAPSPSPVKAALNHLGQLVGEPRLPILPLNAEQQTKLYATLNIK</sequence>
<dbReference type="SUPFAM" id="SSF51569">
    <property type="entry name" value="Aldolase"/>
    <property type="match status" value="1"/>
</dbReference>
<keyword evidence="9 12" id="KW-0456">Lyase</keyword>